<dbReference type="PROSITE" id="PS00455">
    <property type="entry name" value="AMP_BINDING"/>
    <property type="match status" value="1"/>
</dbReference>
<feature type="domain" description="AMP-binding enzyme C-terminal" evidence="2">
    <location>
        <begin position="275"/>
        <end position="348"/>
    </location>
</feature>
<dbReference type="PANTHER" id="PTHR43767:SF7">
    <property type="entry name" value="MEDIUM_LONG-CHAIN-FATTY-ACID--COA LIGASE FADD8"/>
    <property type="match status" value="1"/>
</dbReference>
<accession>A0A5B8U602</accession>
<organism evidence="3 4">
    <name type="scientific">Baekduia soli</name>
    <dbReference type="NCBI Taxonomy" id="496014"/>
    <lineage>
        <taxon>Bacteria</taxon>
        <taxon>Bacillati</taxon>
        <taxon>Actinomycetota</taxon>
        <taxon>Thermoleophilia</taxon>
        <taxon>Solirubrobacterales</taxon>
        <taxon>Baekduiaceae</taxon>
        <taxon>Baekduia</taxon>
    </lineage>
</organism>
<evidence type="ECO:0000313" key="3">
    <source>
        <dbReference type="EMBL" id="QEC48082.1"/>
    </source>
</evidence>
<proteinExistence type="predicted"/>
<dbReference type="KEGG" id="bsol:FSW04_11225"/>
<dbReference type="InterPro" id="IPR050237">
    <property type="entry name" value="ATP-dep_AMP-bd_enzyme"/>
</dbReference>
<dbReference type="InterPro" id="IPR020845">
    <property type="entry name" value="AMP-binding_CS"/>
</dbReference>
<feature type="domain" description="AMP-dependent synthetase/ligase" evidence="1">
    <location>
        <begin position="12"/>
        <end position="225"/>
    </location>
</feature>
<dbReference type="InterPro" id="IPR000873">
    <property type="entry name" value="AMP-dep_synth/lig_dom"/>
</dbReference>
<keyword evidence="4" id="KW-1185">Reference proteome</keyword>
<dbReference type="SUPFAM" id="SSF56801">
    <property type="entry name" value="Acetyl-CoA synthetase-like"/>
    <property type="match status" value="1"/>
</dbReference>
<gene>
    <name evidence="3" type="ORF">FSW04_11225</name>
</gene>
<dbReference type="Pfam" id="PF00501">
    <property type="entry name" value="AMP-binding"/>
    <property type="match status" value="1"/>
</dbReference>
<dbReference type="Proteomes" id="UP000321805">
    <property type="component" value="Chromosome"/>
</dbReference>
<dbReference type="Gene3D" id="3.30.300.30">
    <property type="match status" value="1"/>
</dbReference>
<dbReference type="EMBL" id="CP042430">
    <property type="protein sequence ID" value="QEC48082.1"/>
    <property type="molecule type" value="Genomic_DNA"/>
</dbReference>
<dbReference type="InterPro" id="IPR045851">
    <property type="entry name" value="AMP-bd_C_sf"/>
</dbReference>
<dbReference type="OrthoDB" id="9803968at2"/>
<dbReference type="InterPro" id="IPR042099">
    <property type="entry name" value="ANL_N_sf"/>
</dbReference>
<dbReference type="InterPro" id="IPR025110">
    <property type="entry name" value="AMP-bd_C"/>
</dbReference>
<sequence>MDELRALPGPAELPDVPDDAVATIMYTSGTTGVPKGVARTHRANAWNVVNSALGSPRTPEDVELFNLPAFGIGLLHFAIPALLGGATLVLDGAFDPARVWALLGAGDVTRTFLAPTMISAMLAVPAQERHDVSSLQVVYCAYEFAPRLRERALERFGDVFVYMYGLTEAQLTCTRPGDFTAKPGSVGTAMGALRLRIVGDDGTPLPAGEVGEIALQGPSTMAGYHGRPEETAATLRDGWVHTGDLGRIDADGDLHYVGRSKEMIKTGGFSVDPTEVEQVLLTLPGIAEAAVVGVADEHWGEMVVAFAAPPGPAGEAEVIAACRARLAGYKVPKKVRFLDALPLNATGKVQRGALRALLAPGAPGP</sequence>
<reference evidence="3 4" key="1">
    <citation type="journal article" date="2018" name="J. Microbiol.">
        <title>Baekduia soli gen. nov., sp. nov., a novel bacterium isolated from the soil of Baekdu Mountain and proposal of a novel family name, Baekduiaceae fam. nov.</title>
        <authorList>
            <person name="An D.S."/>
            <person name="Siddiqi M.Z."/>
            <person name="Kim K.H."/>
            <person name="Yu H.S."/>
            <person name="Im W.T."/>
        </authorList>
    </citation>
    <scope>NUCLEOTIDE SEQUENCE [LARGE SCALE GENOMIC DNA]</scope>
    <source>
        <strain evidence="3 4">BR7-21</strain>
    </source>
</reference>
<dbReference type="PANTHER" id="PTHR43767">
    <property type="entry name" value="LONG-CHAIN-FATTY-ACID--COA LIGASE"/>
    <property type="match status" value="1"/>
</dbReference>
<name>A0A5B8U602_9ACTN</name>
<evidence type="ECO:0000259" key="2">
    <source>
        <dbReference type="Pfam" id="PF13193"/>
    </source>
</evidence>
<evidence type="ECO:0000313" key="4">
    <source>
        <dbReference type="Proteomes" id="UP000321805"/>
    </source>
</evidence>
<evidence type="ECO:0000259" key="1">
    <source>
        <dbReference type="Pfam" id="PF00501"/>
    </source>
</evidence>
<dbReference type="GO" id="GO:0016877">
    <property type="term" value="F:ligase activity, forming carbon-sulfur bonds"/>
    <property type="evidence" value="ECO:0007669"/>
    <property type="project" value="UniProtKB-ARBA"/>
</dbReference>
<dbReference type="AlphaFoldDB" id="A0A5B8U602"/>
<dbReference type="Gene3D" id="3.40.50.12780">
    <property type="entry name" value="N-terminal domain of ligase-like"/>
    <property type="match status" value="1"/>
</dbReference>
<protein>
    <submittedName>
        <fullName evidence="3">Long-chain fatty acid--CoA ligase</fullName>
    </submittedName>
</protein>
<keyword evidence="3" id="KW-0436">Ligase</keyword>
<dbReference type="Pfam" id="PF13193">
    <property type="entry name" value="AMP-binding_C"/>
    <property type="match status" value="1"/>
</dbReference>